<protein>
    <submittedName>
        <fullName evidence="4">Putative outer membrane protein</fullName>
    </submittedName>
</protein>
<dbReference type="EMBL" id="CP003742">
    <property type="protein sequence ID" value="AGI73763.1"/>
    <property type="molecule type" value="Genomic_DNA"/>
</dbReference>
<evidence type="ECO:0000256" key="2">
    <source>
        <dbReference type="SAM" id="SignalP"/>
    </source>
</evidence>
<feature type="signal peptide" evidence="2">
    <location>
        <begin position="1"/>
        <end position="26"/>
    </location>
</feature>
<dbReference type="Proteomes" id="UP000004688">
    <property type="component" value="Chromosome"/>
</dbReference>
<dbReference type="KEGG" id="oar:OA238_c38160"/>
<dbReference type="InterPro" id="IPR011250">
    <property type="entry name" value="OMP/PagP_B-barrel"/>
</dbReference>
<dbReference type="InterPro" id="IPR027385">
    <property type="entry name" value="Beta-barrel_OMP"/>
</dbReference>
<name>M9RPT5_9RHOB</name>
<dbReference type="RefSeq" id="WP_015496750.1">
    <property type="nucleotide sequence ID" value="NC_020908.1"/>
</dbReference>
<organism evidence="4 5">
    <name type="scientific">Octadecabacter arcticus 238</name>
    <dbReference type="NCBI Taxonomy" id="391616"/>
    <lineage>
        <taxon>Bacteria</taxon>
        <taxon>Pseudomonadati</taxon>
        <taxon>Pseudomonadota</taxon>
        <taxon>Alphaproteobacteria</taxon>
        <taxon>Rhodobacterales</taxon>
        <taxon>Roseobacteraceae</taxon>
        <taxon>Octadecabacter</taxon>
    </lineage>
</organism>
<dbReference type="STRING" id="391616.OA238_c38160"/>
<keyword evidence="1 2" id="KW-0732">Signal</keyword>
<dbReference type="HOGENOM" id="CLU_1110525_0_0_5"/>
<accession>M9RPT5</accession>
<sequence length="250" mass="26816">MTEFKLTKKSVAACATLLIFSAPAFAGNLDPVVVEPVSIAPMADVPRPSGDWYVSVFAGASHVSDVVTEFSSSTYTLEFGSGFVAGLTFGKRVSDQIRVEGELSFSNFPAETVSYTYGGGSYFSGYQESSGDLDATYLLANVWYDIPTSGLLNYYVGGGIGVAKVDADTHFFPYQANKFGYGPGETKLAGQIGVGAIYDISETLALDIAYRYKYVRGIDFVDIHLPTPYGIYENGDVGTHSIQVGLAYSF</sequence>
<dbReference type="SUPFAM" id="SSF56925">
    <property type="entry name" value="OMPA-like"/>
    <property type="match status" value="1"/>
</dbReference>
<evidence type="ECO:0000313" key="4">
    <source>
        <dbReference type="EMBL" id="AGI73763.1"/>
    </source>
</evidence>
<feature type="chain" id="PRO_5004102408" evidence="2">
    <location>
        <begin position="27"/>
        <end position="250"/>
    </location>
</feature>
<dbReference type="AlphaFoldDB" id="M9RPT5"/>
<feature type="domain" description="Outer membrane protein beta-barrel" evidence="3">
    <location>
        <begin position="13"/>
        <end position="250"/>
    </location>
</feature>
<evidence type="ECO:0000259" key="3">
    <source>
        <dbReference type="Pfam" id="PF13505"/>
    </source>
</evidence>
<gene>
    <name evidence="4" type="ORF">OA238_c38160</name>
</gene>
<evidence type="ECO:0000256" key="1">
    <source>
        <dbReference type="ARBA" id="ARBA00022729"/>
    </source>
</evidence>
<dbReference type="OrthoDB" id="5643626at2"/>
<evidence type="ECO:0000313" key="5">
    <source>
        <dbReference type="Proteomes" id="UP000004688"/>
    </source>
</evidence>
<dbReference type="Pfam" id="PF13505">
    <property type="entry name" value="OMP_b-brl"/>
    <property type="match status" value="1"/>
</dbReference>
<proteinExistence type="predicted"/>
<reference evidence="4 5" key="1">
    <citation type="journal article" date="2013" name="PLoS ONE">
        <title>Poles Apart: Arctic and Antarctic Octadecabacter strains Share High Genome Plasticity and a New Type of Xanthorhodopsin.</title>
        <authorList>
            <person name="Vollmers J."/>
            <person name="Voget S."/>
            <person name="Dietrich S."/>
            <person name="Gollnow K."/>
            <person name="Smits M."/>
            <person name="Meyer K."/>
            <person name="Brinkhoff T."/>
            <person name="Simon M."/>
            <person name="Daniel R."/>
        </authorList>
    </citation>
    <scope>NUCLEOTIDE SEQUENCE [LARGE SCALE GENOMIC DNA]</scope>
    <source>
        <strain evidence="4 5">238</strain>
    </source>
</reference>
<dbReference type="Gene3D" id="2.40.160.20">
    <property type="match status" value="1"/>
</dbReference>
<keyword evidence="5" id="KW-1185">Reference proteome</keyword>
<dbReference type="eggNOG" id="COG3637">
    <property type="taxonomic scope" value="Bacteria"/>
</dbReference>